<organism evidence="3 4">
    <name type="scientific">Halosimplex litoreum</name>
    <dbReference type="NCBI Taxonomy" id="1198301"/>
    <lineage>
        <taxon>Archaea</taxon>
        <taxon>Methanobacteriati</taxon>
        <taxon>Methanobacteriota</taxon>
        <taxon>Stenosarchaea group</taxon>
        <taxon>Halobacteria</taxon>
        <taxon>Halobacteriales</taxon>
        <taxon>Haloarculaceae</taxon>
        <taxon>Halosimplex</taxon>
    </lineage>
</organism>
<keyword evidence="4" id="KW-1185">Reference proteome</keyword>
<dbReference type="OrthoDB" id="31512at2157"/>
<dbReference type="Proteomes" id="UP000595001">
    <property type="component" value="Chromosome"/>
</dbReference>
<evidence type="ECO:0000313" key="3">
    <source>
        <dbReference type="EMBL" id="QPV62076.1"/>
    </source>
</evidence>
<protein>
    <submittedName>
        <fullName evidence="3">DUF58 domain-containing protein</fullName>
    </submittedName>
</protein>
<sequence>MSHERVFRWRAGAVAAGTLVALGLLYASPLLLAATTIPLGYVVYGALSSVPADAAVRIDRSFDEATPPPGEAVTVRLTVENVSEATLPDLRVVDGVPDDLAVVDGSARGSFVLRPGESATVAYDVVAKRGDFAFADPVVRLRSLSAGRLVTETVPAAGEAELSSLDPVSAAPVGATTPVGTGTHPTDSGGEGLEFHSTREYRPGDSIGRIDWRRFAKSKELSTVSYREERAVRVVLAVDARPVGRVRPHAGAPTAASLGGYAAERLYETLVDGDVTTSVAAFGVDGGAPSVPTGAGPIPWVDGERADAAAVARTLFDAVQRVADDPDPDSGAGEAGSVAPSADRDRAGSAAANGAPTAGEKSAAANGAVGDDGPVDGDGAVGDDGAVGSGAAGDRQRPTERPDQAAPDGGADAVELLLSQFPATAQVVLVTPLVDEWPVSFARRLRRRGYPVLVLSPDATDGGSLGGRVAGHERDLRLADVSATGATAVDWDPDDSVEGALVAALSRLSGGLGG</sequence>
<name>A0A7T3FWN5_9EURY</name>
<feature type="region of interest" description="Disordered" evidence="1">
    <location>
        <begin position="322"/>
        <end position="409"/>
    </location>
</feature>
<feature type="region of interest" description="Disordered" evidence="1">
    <location>
        <begin position="169"/>
        <end position="200"/>
    </location>
</feature>
<evidence type="ECO:0000259" key="2">
    <source>
        <dbReference type="Pfam" id="PF01882"/>
    </source>
</evidence>
<dbReference type="Pfam" id="PF01882">
    <property type="entry name" value="DUF58"/>
    <property type="match status" value="1"/>
</dbReference>
<dbReference type="GeneID" id="60589862"/>
<feature type="compositionally biased region" description="Low complexity" evidence="1">
    <location>
        <begin position="170"/>
        <end position="186"/>
    </location>
</feature>
<feature type="compositionally biased region" description="Low complexity" evidence="1">
    <location>
        <begin position="348"/>
        <end position="372"/>
    </location>
</feature>
<feature type="compositionally biased region" description="Gly residues" evidence="1">
    <location>
        <begin position="379"/>
        <end position="391"/>
    </location>
</feature>
<feature type="compositionally biased region" description="Basic and acidic residues" evidence="1">
    <location>
        <begin position="394"/>
        <end position="403"/>
    </location>
</feature>
<dbReference type="KEGG" id="hlt:I7X12_15175"/>
<dbReference type="InterPro" id="IPR002881">
    <property type="entry name" value="DUF58"/>
</dbReference>
<evidence type="ECO:0000313" key="4">
    <source>
        <dbReference type="Proteomes" id="UP000595001"/>
    </source>
</evidence>
<dbReference type="AlphaFoldDB" id="A0A7T3FWN5"/>
<feature type="domain" description="DUF58" evidence="2">
    <location>
        <begin position="198"/>
        <end position="242"/>
    </location>
</feature>
<evidence type="ECO:0000256" key="1">
    <source>
        <dbReference type="SAM" id="MobiDB-lite"/>
    </source>
</evidence>
<dbReference type="PANTHER" id="PTHR33608:SF6">
    <property type="entry name" value="BLL2464 PROTEIN"/>
    <property type="match status" value="1"/>
</dbReference>
<accession>A0A7T3FWN5</accession>
<dbReference type="EMBL" id="CP065856">
    <property type="protein sequence ID" value="QPV62076.1"/>
    <property type="molecule type" value="Genomic_DNA"/>
</dbReference>
<gene>
    <name evidence="3" type="ORF">I7X12_15175</name>
</gene>
<dbReference type="RefSeq" id="WP_198060893.1">
    <property type="nucleotide sequence ID" value="NZ_CP065856.1"/>
</dbReference>
<dbReference type="PANTHER" id="PTHR33608">
    <property type="entry name" value="BLL2464 PROTEIN"/>
    <property type="match status" value="1"/>
</dbReference>
<reference evidence="3 4" key="1">
    <citation type="submission" date="2020-12" db="EMBL/GenBank/DDBJ databases">
        <title>Halosimplex halophilum sp. nov. and Halosimplex salinum sp. nov., two new members of the genus Halosimplex.</title>
        <authorList>
            <person name="Cui H.L."/>
        </authorList>
    </citation>
    <scope>NUCLEOTIDE SEQUENCE [LARGE SCALE GENOMIC DNA]</scope>
    <source>
        <strain evidence="3 4">YGH94</strain>
    </source>
</reference>
<proteinExistence type="predicted"/>